<evidence type="ECO:0000256" key="2">
    <source>
        <dbReference type="ARBA" id="ARBA00012920"/>
    </source>
</evidence>
<dbReference type="PIRSF" id="PIRSF001220">
    <property type="entry name" value="L-ASNase_gatD"/>
    <property type="match status" value="1"/>
</dbReference>
<name>A0A4Y1X0A0_9BACT</name>
<dbReference type="PANTHER" id="PTHR11707:SF28">
    <property type="entry name" value="60 KDA LYSOPHOSPHOLIPASE"/>
    <property type="match status" value="1"/>
</dbReference>
<dbReference type="InterPro" id="IPR027475">
    <property type="entry name" value="Asparaginase/glutaminase_AS2"/>
</dbReference>
<feature type="domain" description="Asparaginase/glutaminase C-terminal" evidence="9">
    <location>
        <begin position="217"/>
        <end position="331"/>
    </location>
</feature>
<dbReference type="PROSITE" id="PS51732">
    <property type="entry name" value="ASN_GLN_ASE_3"/>
    <property type="match status" value="1"/>
</dbReference>
<dbReference type="InterPro" id="IPR006033">
    <property type="entry name" value="AsnA_fam"/>
</dbReference>
<dbReference type="PIRSF" id="PIRSF500176">
    <property type="entry name" value="L_ASNase"/>
    <property type="match status" value="1"/>
</dbReference>
<feature type="active site" evidence="6">
    <location>
        <position position="13"/>
    </location>
</feature>
<dbReference type="EC" id="3.5.1.1" evidence="2"/>
<dbReference type="InterPro" id="IPR040919">
    <property type="entry name" value="Asparaginase_C"/>
</dbReference>
<dbReference type="SMART" id="SM00870">
    <property type="entry name" value="Asparaginase"/>
    <property type="match status" value="1"/>
</dbReference>
<dbReference type="NCBIfam" id="TIGR00519">
    <property type="entry name" value="asnASE_I"/>
    <property type="match status" value="1"/>
</dbReference>
<dbReference type="SFLD" id="SFLDS00057">
    <property type="entry name" value="Glutaminase/Asparaginase"/>
    <property type="match status" value="1"/>
</dbReference>
<reference evidence="11" key="1">
    <citation type="submission" date="2019-06" db="EMBL/GenBank/DDBJ databases">
        <title>Alistipes onderdonkii subsp. vulgaris subsp. nov., Alistipes dispar sp. nov. and Alistipes communis sp. nov., isolated from human faeces, and creation of Alistipes onderdonkii subsp. onderdonkii subsp. nov.</title>
        <authorList>
            <person name="Sakamoto M."/>
            <person name="Ikeyama N."/>
            <person name="Ogata Y."/>
            <person name="Suda W."/>
            <person name="Iino T."/>
            <person name="Hattori M."/>
            <person name="Ohkuma M."/>
        </authorList>
    </citation>
    <scope>NUCLEOTIDE SEQUENCE [LARGE SCALE GENOMIC DNA]</scope>
    <source>
        <strain evidence="11">5CPEGH6</strain>
    </source>
</reference>
<feature type="binding site" evidence="5">
    <location>
        <position position="58"/>
    </location>
    <ligand>
        <name>substrate</name>
    </ligand>
</feature>
<dbReference type="RefSeq" id="WP_141428404.1">
    <property type="nucleotide sequence ID" value="NZ_AP019736.1"/>
</dbReference>
<dbReference type="Pfam" id="PF17763">
    <property type="entry name" value="Asparaginase_C"/>
    <property type="match status" value="1"/>
</dbReference>
<dbReference type="InterPro" id="IPR037152">
    <property type="entry name" value="L-asparaginase_N_sf"/>
</dbReference>
<dbReference type="PROSITE" id="PS00144">
    <property type="entry name" value="ASN_GLN_ASE_1"/>
    <property type="match status" value="1"/>
</dbReference>
<feature type="binding site" evidence="5">
    <location>
        <begin position="89"/>
        <end position="90"/>
    </location>
    <ligand>
        <name>substrate</name>
    </ligand>
</feature>
<dbReference type="Gene3D" id="3.40.50.40">
    <property type="match status" value="1"/>
</dbReference>
<sequence>MRSSILIIYTGGTIGMKTDAETGALVPFDFSGIYDEFPSLKRLNVDIDVLTMSPVIDSSNVEPSNWAALAGLIRDNYARYDGFVVLHGTDTMSYTASALSFMLENLAKPVVFTGSQIPIGVLRTDGRENLITAIEIAGAQRDGRPVVPEVSLYFQNRLFRANRTSKRSAEALNAFCSDNYPPLAEVGVNIAYNLPAILRPAAPAAELRIATRLARGIALVKLFPGLDEEILRAALSAPGLRAVVLETYGAGNAPTSGWFIRLLRETIARGVIVLNITQCGGGRVSMELYETGLRLQETGVLCGCDMTSEAAVTKLMYVLGLELPREETERLLRRPLRGEFTD</sequence>
<dbReference type="KEGG" id="ada:A5CPEGH6_12380"/>
<evidence type="ECO:0000256" key="4">
    <source>
        <dbReference type="PIRSR" id="PIRSR001220-1"/>
    </source>
</evidence>
<dbReference type="PROSITE" id="PS00917">
    <property type="entry name" value="ASN_GLN_ASE_2"/>
    <property type="match status" value="1"/>
</dbReference>
<feature type="active site" evidence="7">
    <location>
        <position position="89"/>
    </location>
</feature>
<dbReference type="Gene3D" id="3.40.50.1170">
    <property type="entry name" value="L-asparaginase, N-terminal domain"/>
    <property type="match status" value="1"/>
</dbReference>
<proteinExistence type="inferred from homology"/>
<keyword evidence="11" id="KW-1185">Reference proteome</keyword>
<evidence type="ECO:0000313" key="10">
    <source>
        <dbReference type="EMBL" id="BBL06600.1"/>
    </source>
</evidence>
<dbReference type="InterPro" id="IPR020827">
    <property type="entry name" value="Asparaginase/glutaminase_AS1"/>
</dbReference>
<dbReference type="OrthoDB" id="9788068at2"/>
<dbReference type="GeneID" id="98673213"/>
<dbReference type="AlphaFoldDB" id="A0A4Y1X0A0"/>
<feature type="active site" description="O-isoaspartyl threonine intermediate" evidence="4">
    <location>
        <position position="13"/>
    </location>
</feature>
<feature type="domain" description="L-asparaginase N-terminal" evidence="8">
    <location>
        <begin position="5"/>
        <end position="194"/>
    </location>
</feature>
<comment type="similarity">
    <text evidence="1">Belongs to the asparaginase 1 family.</text>
</comment>
<dbReference type="PRINTS" id="PR00139">
    <property type="entry name" value="ASNGLNASE"/>
</dbReference>
<protein>
    <recommendedName>
        <fullName evidence="2">asparaginase</fullName>
        <ecNumber evidence="2">3.5.1.1</ecNumber>
    </recommendedName>
</protein>
<accession>A0A4Y1X0A0</accession>
<evidence type="ECO:0000259" key="8">
    <source>
        <dbReference type="Pfam" id="PF00710"/>
    </source>
</evidence>
<dbReference type="Pfam" id="PF00710">
    <property type="entry name" value="Asparaginase"/>
    <property type="match status" value="1"/>
</dbReference>
<dbReference type="EMBL" id="AP019736">
    <property type="protein sequence ID" value="BBL06600.1"/>
    <property type="molecule type" value="Genomic_DNA"/>
</dbReference>
<dbReference type="FunFam" id="3.40.50.1170:FF:000001">
    <property type="entry name" value="L-asparaginase 2"/>
    <property type="match status" value="1"/>
</dbReference>
<dbReference type="InterPro" id="IPR036152">
    <property type="entry name" value="Asp/glu_Ase-like_sf"/>
</dbReference>
<evidence type="ECO:0000256" key="1">
    <source>
        <dbReference type="ARBA" id="ARBA00010518"/>
    </source>
</evidence>
<dbReference type="Proteomes" id="UP000319374">
    <property type="component" value="Chromosome"/>
</dbReference>
<dbReference type="FunFam" id="3.40.50.40:FF:000001">
    <property type="entry name" value="L-asparaginase 1"/>
    <property type="match status" value="1"/>
</dbReference>
<keyword evidence="3" id="KW-0378">Hydrolase</keyword>
<evidence type="ECO:0000256" key="3">
    <source>
        <dbReference type="ARBA" id="ARBA00022801"/>
    </source>
</evidence>
<evidence type="ECO:0000259" key="9">
    <source>
        <dbReference type="Pfam" id="PF17763"/>
    </source>
</evidence>
<dbReference type="PANTHER" id="PTHR11707">
    <property type="entry name" value="L-ASPARAGINASE"/>
    <property type="match status" value="1"/>
</dbReference>
<dbReference type="GO" id="GO:0004067">
    <property type="term" value="F:asparaginase activity"/>
    <property type="evidence" value="ECO:0007669"/>
    <property type="project" value="UniProtKB-UniRule"/>
</dbReference>
<dbReference type="InterPro" id="IPR006034">
    <property type="entry name" value="Asparaginase/glutaminase-like"/>
</dbReference>
<evidence type="ECO:0000256" key="6">
    <source>
        <dbReference type="PROSITE-ProRule" id="PRU10099"/>
    </source>
</evidence>
<organism evidence="10 11">
    <name type="scientific">Alistipes dispar</name>
    <dbReference type="NCBI Taxonomy" id="2585119"/>
    <lineage>
        <taxon>Bacteria</taxon>
        <taxon>Pseudomonadati</taxon>
        <taxon>Bacteroidota</taxon>
        <taxon>Bacteroidia</taxon>
        <taxon>Bacteroidales</taxon>
        <taxon>Rikenellaceae</taxon>
        <taxon>Alistipes</taxon>
    </lineage>
</organism>
<dbReference type="GO" id="GO:0009066">
    <property type="term" value="P:aspartate family amino acid metabolic process"/>
    <property type="evidence" value="ECO:0007669"/>
    <property type="project" value="UniProtKB-ARBA"/>
</dbReference>
<dbReference type="InterPro" id="IPR041725">
    <property type="entry name" value="L-asparaginase_I"/>
</dbReference>
<evidence type="ECO:0000256" key="5">
    <source>
        <dbReference type="PIRSR" id="PIRSR001220-2"/>
    </source>
</evidence>
<gene>
    <name evidence="10" type="ORF">A5CPEGH6_12380</name>
</gene>
<evidence type="ECO:0000256" key="7">
    <source>
        <dbReference type="PROSITE-ProRule" id="PRU10100"/>
    </source>
</evidence>
<dbReference type="InterPro" id="IPR027474">
    <property type="entry name" value="L-asparaginase_N"/>
</dbReference>
<evidence type="ECO:0000313" key="11">
    <source>
        <dbReference type="Proteomes" id="UP000319374"/>
    </source>
</evidence>
<dbReference type="InterPro" id="IPR027473">
    <property type="entry name" value="L-asparaginase_C"/>
</dbReference>
<dbReference type="SUPFAM" id="SSF53774">
    <property type="entry name" value="Glutaminase/Asparaginase"/>
    <property type="match status" value="1"/>
</dbReference>
<dbReference type="CDD" id="cd08963">
    <property type="entry name" value="L-asparaginase_I"/>
    <property type="match status" value="1"/>
</dbReference>